<sequence length="321" mass="33406">MNASTTSMDIDSPWMFANSVKYSTPAHSTPALALARAGGPEGTTYLYQLDDAPAAAPGGGFEAGGGTDGTYLPPTTVATYPTPPSSLSGSYRVPARPPPEQLYPLTPSSVASNLVSNLYRPNACSLTRSASGASAKSTASSTSSTSSDDAARCGPVLPLIHGVFPATASSVSAASHMLEIVTPPTHVLHGFIADEPTLGRLVFVHLPPTHASAPARPEVLAPHFFNVLHSDGPTYSAAPAPPTGPVALDIRESLTALLDLADEIEGTQLVLILDKDEREPAPLAELMHALMYVGGTPVRPGAPVGEWEWDARRWALVSIEL</sequence>
<dbReference type="GO" id="GO:0075523">
    <property type="term" value="P:viral translational frameshifting"/>
    <property type="evidence" value="ECO:0007669"/>
    <property type="project" value="UniProtKB-KW"/>
</dbReference>
<gene>
    <name evidence="6" type="ORF">CcaverHIS019_0411190</name>
</gene>
<dbReference type="SUPFAM" id="SSF55729">
    <property type="entry name" value="Acyl-CoA N-acyltransferases (Nat)"/>
    <property type="match status" value="1"/>
</dbReference>
<dbReference type="Proteomes" id="UP001233271">
    <property type="component" value="Chromosome 4"/>
</dbReference>
<comment type="similarity">
    <text evidence="2">Belongs to the ODC antizyme family.</text>
</comment>
<dbReference type="InterPro" id="IPR038581">
    <property type="entry name" value="ODC_AZ_sf"/>
</dbReference>
<evidence type="ECO:0000313" key="6">
    <source>
        <dbReference type="EMBL" id="BEI92299.1"/>
    </source>
</evidence>
<reference evidence="6" key="1">
    <citation type="journal article" date="2023" name="BMC Genomics">
        <title>Chromosome-level genome assemblies of Cutaneotrichosporon spp. (Trichosporonales, Basidiomycota) reveal imbalanced evolution between nucleotide sequences and chromosome synteny.</title>
        <authorList>
            <person name="Kobayashi Y."/>
            <person name="Kayamori A."/>
            <person name="Aoki K."/>
            <person name="Shiwa Y."/>
            <person name="Matsutani M."/>
            <person name="Fujita N."/>
            <person name="Sugita T."/>
            <person name="Iwasaki W."/>
            <person name="Tanaka N."/>
            <person name="Takashima M."/>
        </authorList>
    </citation>
    <scope>NUCLEOTIDE SEQUENCE</scope>
    <source>
        <strain evidence="6">HIS019</strain>
    </source>
</reference>
<dbReference type="InterPro" id="IPR016181">
    <property type="entry name" value="Acyl_CoA_acyltransferase"/>
</dbReference>
<dbReference type="InterPro" id="IPR002993">
    <property type="entry name" value="ODC_AZ"/>
</dbReference>
<protein>
    <recommendedName>
        <fullName evidence="8">Ornithine decarboxylase antizyme</fullName>
    </recommendedName>
</protein>
<keyword evidence="4" id="KW-0688">Ribosomal frameshifting</keyword>
<proteinExistence type="inferred from homology"/>
<name>A0AA48L5D6_9TREE</name>
<dbReference type="AlphaFoldDB" id="A0AA48L5D6"/>
<accession>A0AA48L5D6</accession>
<comment type="function">
    <text evidence="1">Ornithine decarboxylase (ODC) antizyme protein that negatively regulates ODC activity and intracellular polyamine biosynthesis in response to increased intracellular polyamine levels. Binds to ODC monomers, inhibiting the assembly of the functional ODC homodimer, and targets the monomers for ubiquitin-independent proteolytic destruction by the 26S proteasome.</text>
</comment>
<evidence type="ECO:0000256" key="2">
    <source>
        <dbReference type="ARBA" id="ARBA00008796"/>
    </source>
</evidence>
<keyword evidence="7" id="KW-1185">Reference proteome</keyword>
<feature type="region of interest" description="Disordered" evidence="5">
    <location>
        <begin position="130"/>
        <end position="150"/>
    </location>
</feature>
<evidence type="ECO:0008006" key="8">
    <source>
        <dbReference type="Google" id="ProtNLM"/>
    </source>
</evidence>
<evidence type="ECO:0000313" key="7">
    <source>
        <dbReference type="Proteomes" id="UP001233271"/>
    </source>
</evidence>
<dbReference type="Pfam" id="PF02100">
    <property type="entry name" value="ODC_AZ"/>
    <property type="match status" value="1"/>
</dbReference>
<dbReference type="GeneID" id="85496169"/>
<dbReference type="EMBL" id="AP028215">
    <property type="protein sequence ID" value="BEI92299.1"/>
    <property type="molecule type" value="Genomic_DNA"/>
</dbReference>
<organism evidence="6 7">
    <name type="scientific">Cutaneotrichosporon cavernicola</name>
    <dbReference type="NCBI Taxonomy" id="279322"/>
    <lineage>
        <taxon>Eukaryota</taxon>
        <taxon>Fungi</taxon>
        <taxon>Dikarya</taxon>
        <taxon>Basidiomycota</taxon>
        <taxon>Agaricomycotina</taxon>
        <taxon>Tremellomycetes</taxon>
        <taxon>Trichosporonales</taxon>
        <taxon>Trichosporonaceae</taxon>
        <taxon>Cutaneotrichosporon</taxon>
    </lineage>
</organism>
<dbReference type="KEGG" id="ccac:CcaHIS019_0411190"/>
<dbReference type="GO" id="GO:0008073">
    <property type="term" value="F:ornithine decarboxylase inhibitor activity"/>
    <property type="evidence" value="ECO:0007669"/>
    <property type="project" value="InterPro"/>
</dbReference>
<feature type="compositionally biased region" description="Low complexity" evidence="5">
    <location>
        <begin position="130"/>
        <end position="148"/>
    </location>
</feature>
<dbReference type="RefSeq" id="XP_060457564.1">
    <property type="nucleotide sequence ID" value="XM_060601030.1"/>
</dbReference>
<evidence type="ECO:0000256" key="3">
    <source>
        <dbReference type="ARBA" id="ARBA00011486"/>
    </source>
</evidence>
<evidence type="ECO:0000256" key="4">
    <source>
        <dbReference type="ARBA" id="ARBA00022758"/>
    </source>
</evidence>
<evidence type="ECO:0000256" key="5">
    <source>
        <dbReference type="SAM" id="MobiDB-lite"/>
    </source>
</evidence>
<evidence type="ECO:0000256" key="1">
    <source>
        <dbReference type="ARBA" id="ARBA00002307"/>
    </source>
</evidence>
<comment type="subunit">
    <text evidence="3">Interacts with ODC and thereby sterically blocks ODC homodimerization.</text>
</comment>
<dbReference type="Gene3D" id="3.40.630.60">
    <property type="match status" value="1"/>
</dbReference>